<evidence type="ECO:0000256" key="4">
    <source>
        <dbReference type="ARBA" id="ARBA00022692"/>
    </source>
</evidence>
<evidence type="ECO:0000256" key="1">
    <source>
        <dbReference type="ARBA" id="ARBA00004141"/>
    </source>
</evidence>
<name>A0A5N6R177_9ROSI</name>
<evidence type="ECO:0000313" key="8">
    <source>
        <dbReference type="Proteomes" id="UP000327013"/>
    </source>
</evidence>
<keyword evidence="5" id="KW-1133">Transmembrane helix</keyword>
<dbReference type="EMBL" id="CM017323">
    <property type="protein sequence ID" value="KAE8022970.1"/>
    <property type="molecule type" value="Genomic_DNA"/>
</dbReference>
<keyword evidence="4" id="KW-0812">Transmembrane</keyword>
<evidence type="ECO:0000313" key="7">
    <source>
        <dbReference type="EMBL" id="KAE8022970.1"/>
    </source>
</evidence>
<dbReference type="InterPro" id="IPR045035">
    <property type="entry name" value="YSL-like"/>
</dbReference>
<dbReference type="GO" id="GO:0016020">
    <property type="term" value="C:membrane"/>
    <property type="evidence" value="ECO:0007669"/>
    <property type="project" value="UniProtKB-SubCell"/>
</dbReference>
<organism evidence="7 8">
    <name type="scientific">Carpinus fangiana</name>
    <dbReference type="NCBI Taxonomy" id="176857"/>
    <lineage>
        <taxon>Eukaryota</taxon>
        <taxon>Viridiplantae</taxon>
        <taxon>Streptophyta</taxon>
        <taxon>Embryophyta</taxon>
        <taxon>Tracheophyta</taxon>
        <taxon>Spermatophyta</taxon>
        <taxon>Magnoliopsida</taxon>
        <taxon>eudicotyledons</taxon>
        <taxon>Gunneridae</taxon>
        <taxon>Pentapetalae</taxon>
        <taxon>rosids</taxon>
        <taxon>fabids</taxon>
        <taxon>Fagales</taxon>
        <taxon>Betulaceae</taxon>
        <taxon>Carpinus</taxon>
    </lineage>
</organism>
<comment type="similarity">
    <text evidence="2">Belongs to the YSL (TC 2.A.67.2) family.</text>
</comment>
<dbReference type="PANTHER" id="PTHR31645">
    <property type="entry name" value="OLIGOPEPTIDE TRANSPORTER YGL114W-RELATED"/>
    <property type="match status" value="1"/>
</dbReference>
<dbReference type="AlphaFoldDB" id="A0A5N6R177"/>
<dbReference type="InterPro" id="IPR004813">
    <property type="entry name" value="OPT"/>
</dbReference>
<keyword evidence="8" id="KW-1185">Reference proteome</keyword>
<comment type="subcellular location">
    <subcellularLocation>
        <location evidence="1">Membrane</location>
        <topology evidence="1">Multi-pass membrane protein</topology>
    </subcellularLocation>
</comment>
<reference evidence="7 8" key="1">
    <citation type="submission" date="2019-06" db="EMBL/GenBank/DDBJ databases">
        <title>A chromosomal-level reference genome of Carpinus fangiana (Coryloideae, Betulaceae).</title>
        <authorList>
            <person name="Yang X."/>
            <person name="Wang Z."/>
            <person name="Zhang L."/>
            <person name="Hao G."/>
            <person name="Liu J."/>
            <person name="Yang Y."/>
        </authorList>
    </citation>
    <scope>NUCLEOTIDE SEQUENCE [LARGE SCALE GENOMIC DNA]</scope>
    <source>
        <strain evidence="7">Cfa_2016G</strain>
        <tissue evidence="7">Leaf</tissue>
    </source>
</reference>
<keyword evidence="3" id="KW-0813">Transport</keyword>
<dbReference type="PANTHER" id="PTHR31645:SF20">
    <property type="entry name" value="METAL-NICOTIANAMINE TRANSPORTER YSL7"/>
    <property type="match status" value="1"/>
</dbReference>
<accession>A0A5N6R177</accession>
<evidence type="ECO:0000256" key="5">
    <source>
        <dbReference type="ARBA" id="ARBA00022989"/>
    </source>
</evidence>
<dbReference type="OrthoDB" id="1735761at2759"/>
<keyword evidence="6" id="KW-0472">Membrane</keyword>
<evidence type="ECO:0000256" key="6">
    <source>
        <dbReference type="ARBA" id="ARBA00023136"/>
    </source>
</evidence>
<evidence type="ECO:0000256" key="3">
    <source>
        <dbReference type="ARBA" id="ARBA00022448"/>
    </source>
</evidence>
<evidence type="ECO:0000256" key="2">
    <source>
        <dbReference type="ARBA" id="ARBA00010276"/>
    </source>
</evidence>
<dbReference type="GO" id="GO:0035673">
    <property type="term" value="F:oligopeptide transmembrane transporter activity"/>
    <property type="evidence" value="ECO:0007669"/>
    <property type="project" value="InterPro"/>
</dbReference>
<protein>
    <submittedName>
        <fullName evidence="7">Uncharacterized protein</fullName>
    </submittedName>
</protein>
<gene>
    <name evidence="7" type="ORF">FH972_008730</name>
</gene>
<sequence length="216" mass="24226">MRQISAKVNQITQRKREAEYRPFLSISHLAAASRRVGDNTKRRRVKGAGGVSFCRELRSSEYVVGVLGSDVMVTICKQRGALIWASESIVAETPHIESPHIMMSQFYFDFSSTSVGVGIICSNMVNISLPFGAVISWEIMWPLIEHKKGDWYNAELSTSDLHGGFYCYCHDACFPNDNQSSKWTRCTEKKKSSLAVGLNIPSKALRQPFAMYMAVD</sequence>
<dbReference type="Proteomes" id="UP000327013">
    <property type="component" value="Chromosome 3"/>
</dbReference>
<dbReference type="Pfam" id="PF03169">
    <property type="entry name" value="OPT"/>
    <property type="match status" value="1"/>
</dbReference>
<proteinExistence type="inferred from homology"/>